<reference evidence="3 4" key="1">
    <citation type="submission" date="2020-04" db="EMBL/GenBank/DDBJ databases">
        <authorList>
            <person name="Zhang R."/>
            <person name="Schippers A."/>
        </authorList>
    </citation>
    <scope>NUCLEOTIDE SEQUENCE [LARGE SCALE GENOMIC DNA]</scope>
    <source>
        <strain evidence="3 4">DSM 109850</strain>
    </source>
</reference>
<organism evidence="3 4">
    <name type="scientific">Sulfobacillus harzensis</name>
    <dbReference type="NCBI Taxonomy" id="2729629"/>
    <lineage>
        <taxon>Bacteria</taxon>
        <taxon>Bacillati</taxon>
        <taxon>Bacillota</taxon>
        <taxon>Clostridia</taxon>
        <taxon>Eubacteriales</taxon>
        <taxon>Clostridiales Family XVII. Incertae Sedis</taxon>
        <taxon>Sulfobacillus</taxon>
    </lineage>
</organism>
<evidence type="ECO:0000259" key="2">
    <source>
        <dbReference type="Pfam" id="PF22747"/>
    </source>
</evidence>
<keyword evidence="4" id="KW-1185">Reference proteome</keyword>
<comment type="caution">
    <text evidence="3">The sequence shown here is derived from an EMBL/GenBank/DDBJ whole genome shotgun (WGS) entry which is preliminary data.</text>
</comment>
<evidence type="ECO:0000259" key="1">
    <source>
        <dbReference type="Pfam" id="PF09862"/>
    </source>
</evidence>
<feature type="domain" description="DUF2089" evidence="1">
    <location>
        <begin position="42"/>
        <end position="85"/>
    </location>
</feature>
<dbReference type="AlphaFoldDB" id="A0A7Y0L8N1"/>
<dbReference type="InterPro" id="IPR053957">
    <property type="entry name" value="DUF2089_Zn_ribbon"/>
</dbReference>
<accession>A0A7Y0L8N1</accession>
<gene>
    <name evidence="3" type="ORF">HIJ39_22070</name>
</gene>
<evidence type="ECO:0000313" key="3">
    <source>
        <dbReference type="EMBL" id="NMP24997.1"/>
    </source>
</evidence>
<dbReference type="EMBL" id="JABBVZ010000194">
    <property type="protein sequence ID" value="NMP24997.1"/>
    <property type="molecule type" value="Genomic_DNA"/>
</dbReference>
<name>A0A7Y0L8N1_9FIRM</name>
<proteinExistence type="predicted"/>
<evidence type="ECO:0000313" key="4">
    <source>
        <dbReference type="Proteomes" id="UP000533476"/>
    </source>
</evidence>
<feature type="domain" description="DUF2089" evidence="2">
    <location>
        <begin position="7"/>
        <end position="38"/>
    </location>
</feature>
<sequence>MPIVGRCPACGGTLAVRRLQCADCETAVEGLFSLSRFDLLLPGQVSFLETFLRARGNIREVERLMGLSYPAVRARLDQVLRVLKLDSDEVDARSHGHLEVLDAVERGDLTVDKAVEALRRPD</sequence>
<dbReference type="Proteomes" id="UP000533476">
    <property type="component" value="Unassembled WGS sequence"/>
</dbReference>
<dbReference type="Pfam" id="PF09862">
    <property type="entry name" value="DUF2089"/>
    <property type="match status" value="1"/>
</dbReference>
<protein>
    <submittedName>
        <fullName evidence="3">DUF2089 domain-containing protein</fullName>
    </submittedName>
</protein>
<dbReference type="InterPro" id="IPR018658">
    <property type="entry name" value="DUF2089"/>
</dbReference>
<dbReference type="Pfam" id="PF22747">
    <property type="entry name" value="Zn_ribbon_DUF2089"/>
    <property type="match status" value="1"/>
</dbReference>